<dbReference type="AlphaFoldDB" id="A0A0E2E8M9"/>
<evidence type="ECO:0000313" key="2">
    <source>
        <dbReference type="EMBL" id="EMB35436.1"/>
    </source>
</evidence>
<reference evidence="2" key="1">
    <citation type="submission" date="2012-01" db="EMBL/GenBank/DDBJ databases">
        <title>The Genome Sequence of Treponema denticola H-22.</title>
        <authorList>
            <consortium name="The Broad Institute Genome Sequencing Platform"/>
            <person name="Earl A."/>
            <person name="Ward D."/>
            <person name="Feldgarden M."/>
            <person name="Gevers D."/>
            <person name="Blanton J.M."/>
            <person name="Fenno C.J."/>
            <person name="Baranova O.V."/>
            <person name="Mathney J."/>
            <person name="Dewhirst F.E."/>
            <person name="Izard J."/>
            <person name="Young S.K."/>
            <person name="Zeng Q."/>
            <person name="Gargeya S."/>
            <person name="Fitzgerald M."/>
            <person name="Haas B."/>
            <person name="Abouelleil A."/>
            <person name="Alvarado L."/>
            <person name="Arachchi H.M."/>
            <person name="Berlin A."/>
            <person name="Chapman S.B."/>
            <person name="Gearin G."/>
            <person name="Goldberg J."/>
            <person name="Griggs A."/>
            <person name="Gujja S."/>
            <person name="Hansen M."/>
            <person name="Heiman D."/>
            <person name="Howarth C."/>
            <person name="Larimer J."/>
            <person name="Lui A."/>
            <person name="MacDonald P.J.P."/>
            <person name="McCowen C."/>
            <person name="Montmayeur A."/>
            <person name="Murphy C."/>
            <person name="Neiman D."/>
            <person name="Pearson M."/>
            <person name="Priest M."/>
            <person name="Roberts A."/>
            <person name="Saif S."/>
            <person name="Shea T."/>
            <person name="Sisk P."/>
            <person name="Stolte C."/>
            <person name="Sykes S."/>
            <person name="Wortman J."/>
            <person name="Nusbaum C."/>
            <person name="Birren B."/>
        </authorList>
    </citation>
    <scope>NUCLEOTIDE SEQUENCE [LARGE SCALE GENOMIC DNA]</scope>
    <source>
        <strain evidence="2">H-22</strain>
    </source>
</reference>
<comment type="caution">
    <text evidence="2">The sequence shown here is derived from an EMBL/GenBank/DDBJ whole genome shotgun (WGS) entry which is preliminary data.</text>
</comment>
<dbReference type="PATRIC" id="fig|999432.5.peg.491"/>
<feature type="chain" id="PRO_5002393597" evidence="1">
    <location>
        <begin position="27"/>
        <end position="185"/>
    </location>
</feature>
<dbReference type="RefSeq" id="WP_002683136.1">
    <property type="nucleotide sequence ID" value="NZ_CM001795.1"/>
</dbReference>
<gene>
    <name evidence="2" type="ORF">HMPREF9726_00474</name>
</gene>
<evidence type="ECO:0000256" key="1">
    <source>
        <dbReference type="SAM" id="SignalP"/>
    </source>
</evidence>
<protein>
    <submittedName>
        <fullName evidence="2">Uncharacterized protein</fullName>
    </submittedName>
</protein>
<sequence>MFLKTKIDLFKKSIFLCLFLIMGSFAATLNAAEKTEFVINDEPFIYKGVSLIPWKKYTREEIEKKLGKPDWHEDNPGGWCRSYEDKIIFNFNQENSFDGLAFNHPEKLKGLNIYGLLISKNDNHSSIVKKLIELKKNFNIIYKTNYRRLKFEITIKSKFGNIKLIINCSDSDKQEVTDISLWYMD</sequence>
<organism evidence="2">
    <name type="scientific">Treponema denticola H-22</name>
    <dbReference type="NCBI Taxonomy" id="999432"/>
    <lineage>
        <taxon>Bacteria</taxon>
        <taxon>Pseudomonadati</taxon>
        <taxon>Spirochaetota</taxon>
        <taxon>Spirochaetia</taxon>
        <taxon>Spirochaetales</taxon>
        <taxon>Treponemataceae</taxon>
        <taxon>Treponema</taxon>
    </lineage>
</organism>
<feature type="signal peptide" evidence="1">
    <location>
        <begin position="1"/>
        <end position="26"/>
    </location>
</feature>
<dbReference type="HOGENOM" id="CLU_122423_0_0_12"/>
<dbReference type="Proteomes" id="UP000011705">
    <property type="component" value="Chromosome"/>
</dbReference>
<accession>A0A0E2E8M9</accession>
<keyword evidence="1" id="KW-0732">Signal</keyword>
<dbReference type="EMBL" id="AGDV01000002">
    <property type="protein sequence ID" value="EMB35436.1"/>
    <property type="molecule type" value="Genomic_DNA"/>
</dbReference>
<name>A0A0E2E8M9_TREDN</name>
<proteinExistence type="predicted"/>